<reference evidence="6 7" key="1">
    <citation type="submission" date="2020-07" db="EMBL/GenBank/DDBJ databases">
        <title>Sequencing the genomes of 1000 actinobacteria strains.</title>
        <authorList>
            <person name="Klenk H.-P."/>
        </authorList>
    </citation>
    <scope>NUCLEOTIDE SEQUENCE [LARGE SCALE GENOMIC DNA]</scope>
    <source>
        <strain evidence="6 7">DSM 102047</strain>
    </source>
</reference>
<dbReference type="EMBL" id="JACBYQ010000002">
    <property type="protein sequence ID" value="NYE95874.1"/>
    <property type="molecule type" value="Genomic_DNA"/>
</dbReference>
<keyword evidence="6" id="KW-0012">Acyltransferase</keyword>
<sequence length="417" mass="44419">MTERLSTAQAAARLGVKAATLYAYVSRGLISSERAVDAAGSTFDPLEVETLARRRRSAGAASELLSTPLTGTPLMVMDSPIALLSEDSLYYRGLPAVELAQQHRFENIANWLWSDAETPEDDAKETLSFAAPVDLTRLVRNARRLLGPEARGVDYMQQALLIASSHDPLKRDLSPAAVRSLGQRTMALMIEGLPGESRRGGAIAAQLWQRLAERESEPADVELLNTALILLVDHDLAASTLAGRVAASARAHPYAALMSALAACDSGLHGSASVTAAELLRAVLAGSSPEQAISAQLASSSTPGAGIPGFGHRIYRHRDPRAAVLLAELRKNPHYREAWQAAAAVTAVVHARTEQPVNVDLAIAVLMIGAGMPLDGGQTLFALARTAGWLAHIMDEYLQSPLRLRPRGQYSGPAPQS</sequence>
<name>A0A7Y9LUJ0_9MICC</name>
<dbReference type="Gene3D" id="1.10.580.10">
    <property type="entry name" value="Citrate Synthase, domain 1"/>
    <property type="match status" value="1"/>
</dbReference>
<evidence type="ECO:0000256" key="5">
    <source>
        <dbReference type="RuleBase" id="RU003406"/>
    </source>
</evidence>
<dbReference type="Pfam" id="PF00285">
    <property type="entry name" value="Citrate_synt"/>
    <property type="match status" value="1"/>
</dbReference>
<proteinExistence type="inferred from homology"/>
<dbReference type="EC" id="2.3.3.16" evidence="3"/>
<evidence type="ECO:0000313" key="7">
    <source>
        <dbReference type="Proteomes" id="UP000521748"/>
    </source>
</evidence>
<dbReference type="PANTHER" id="PTHR11739">
    <property type="entry name" value="CITRATE SYNTHASE"/>
    <property type="match status" value="1"/>
</dbReference>
<dbReference type="InterPro" id="IPR036969">
    <property type="entry name" value="Citrate_synthase_sf"/>
</dbReference>
<dbReference type="SUPFAM" id="SSF48256">
    <property type="entry name" value="Citrate synthase"/>
    <property type="match status" value="1"/>
</dbReference>
<evidence type="ECO:0000256" key="4">
    <source>
        <dbReference type="ARBA" id="ARBA00022679"/>
    </source>
</evidence>
<comment type="caution">
    <text evidence="6">The sequence shown here is derived from an EMBL/GenBank/DDBJ whole genome shotgun (WGS) entry which is preliminary data.</text>
</comment>
<accession>A0A7Y9LUJ0</accession>
<evidence type="ECO:0000256" key="2">
    <source>
        <dbReference type="ARBA" id="ARBA00010566"/>
    </source>
</evidence>
<comment type="pathway">
    <text evidence="1">Carbohydrate metabolism; tricarboxylic acid cycle.</text>
</comment>
<comment type="similarity">
    <text evidence="2 5">Belongs to the citrate synthase family.</text>
</comment>
<gene>
    <name evidence="6" type="ORF">FHU41_002124</name>
</gene>
<keyword evidence="4 5" id="KW-0808">Transferase</keyword>
<evidence type="ECO:0000313" key="6">
    <source>
        <dbReference type="EMBL" id="NYE95874.1"/>
    </source>
</evidence>
<dbReference type="PANTHER" id="PTHR11739:SF4">
    <property type="entry name" value="CITRATE SYNTHASE, PEROXISOMAL"/>
    <property type="match status" value="1"/>
</dbReference>
<dbReference type="PROSITE" id="PS00480">
    <property type="entry name" value="CITRATE_SYNTHASE"/>
    <property type="match status" value="1"/>
</dbReference>
<dbReference type="AlphaFoldDB" id="A0A7Y9LUJ0"/>
<dbReference type="GO" id="GO:0005975">
    <property type="term" value="P:carbohydrate metabolic process"/>
    <property type="evidence" value="ECO:0007669"/>
    <property type="project" value="TreeGrafter"/>
</dbReference>
<dbReference type="GO" id="GO:0006099">
    <property type="term" value="P:tricarboxylic acid cycle"/>
    <property type="evidence" value="ECO:0007669"/>
    <property type="project" value="UniProtKB-UniPathway"/>
</dbReference>
<evidence type="ECO:0000256" key="1">
    <source>
        <dbReference type="ARBA" id="ARBA00005163"/>
    </source>
</evidence>
<dbReference type="UniPathway" id="UPA00223"/>
<dbReference type="Proteomes" id="UP000521748">
    <property type="component" value="Unassembled WGS sequence"/>
</dbReference>
<dbReference type="GO" id="GO:0005829">
    <property type="term" value="C:cytosol"/>
    <property type="evidence" value="ECO:0007669"/>
    <property type="project" value="TreeGrafter"/>
</dbReference>
<dbReference type="InterPro" id="IPR019810">
    <property type="entry name" value="Citrate_synthase_AS"/>
</dbReference>
<dbReference type="Gene3D" id="1.10.230.10">
    <property type="entry name" value="Cytochrome P450-Terp, domain 2"/>
    <property type="match status" value="1"/>
</dbReference>
<dbReference type="RefSeq" id="WP_179389603.1">
    <property type="nucleotide sequence ID" value="NZ_JACBYQ010000002.1"/>
</dbReference>
<dbReference type="InterPro" id="IPR016143">
    <property type="entry name" value="Citrate_synth-like_sm_a-sub"/>
</dbReference>
<evidence type="ECO:0000256" key="3">
    <source>
        <dbReference type="ARBA" id="ARBA00012972"/>
    </source>
</evidence>
<dbReference type="InterPro" id="IPR002020">
    <property type="entry name" value="Citrate_synthase"/>
</dbReference>
<keyword evidence="7" id="KW-1185">Reference proteome</keyword>
<organism evidence="6 7">
    <name type="scientific">Psychromicrobium silvestre</name>
    <dbReference type="NCBI Taxonomy" id="1645614"/>
    <lineage>
        <taxon>Bacteria</taxon>
        <taxon>Bacillati</taxon>
        <taxon>Actinomycetota</taxon>
        <taxon>Actinomycetes</taxon>
        <taxon>Micrococcales</taxon>
        <taxon>Micrococcaceae</taxon>
        <taxon>Psychromicrobium</taxon>
    </lineage>
</organism>
<protein>
    <recommendedName>
        <fullName evidence="3">citrate synthase (unknown stereospecificity)</fullName>
        <ecNumber evidence="3">2.3.3.16</ecNumber>
    </recommendedName>
</protein>
<dbReference type="InterPro" id="IPR016142">
    <property type="entry name" value="Citrate_synth-like_lrg_a-sub"/>
</dbReference>
<dbReference type="GO" id="GO:0036440">
    <property type="term" value="F:citrate synthase activity"/>
    <property type="evidence" value="ECO:0007669"/>
    <property type="project" value="UniProtKB-EC"/>
</dbReference>
<dbReference type="PRINTS" id="PR00143">
    <property type="entry name" value="CITRTSNTHASE"/>
</dbReference>